<keyword evidence="2" id="KW-1185">Reference proteome</keyword>
<name>A0ACC2ID64_9PLEO</name>
<dbReference type="EMBL" id="JAPHNI010000272">
    <property type="protein sequence ID" value="KAJ8113160.1"/>
    <property type="molecule type" value="Genomic_DNA"/>
</dbReference>
<gene>
    <name evidence="1" type="ORF">OPT61_g4655</name>
</gene>
<reference evidence="1" key="1">
    <citation type="submission" date="2022-11" db="EMBL/GenBank/DDBJ databases">
        <title>Genome Sequence of Boeremia exigua.</title>
        <authorList>
            <person name="Buettner E."/>
        </authorList>
    </citation>
    <scope>NUCLEOTIDE SEQUENCE</scope>
    <source>
        <strain evidence="1">CU02</strain>
    </source>
</reference>
<sequence>MIQTNNQAKHSPVVSTIGHLRHSSKILRADLCLRKGGNGVQMAADCDGLHTWKSIRGHAQPVNKSSQEEFGLQIAKREAFKYYQLTGRKLLLISNDQTGDTSTGQCREDTGNKSRHGELRNVTTATRADLAEHTDLGTERTDVTKTTKRVCGDETRTRREGGVLGVRIDEGGEGNKLVSDDLDTNETTDEQQVLALARYTEQERNRVKKVSENKLKGEIVLSIKVDVAAPPGKKTVDQVQERNDTQECANDHTSDLKTKPSTVGESVQSVGSLVLVVIGNDDASSGKRLLGFGVTELGQSKRGGDTHNTRGDESLRVQSHANVSDQDRTSNGSETRAHDLVELGHRQMGNERLDQHSRFTLTDERRSRSDDGLSTRNLHGPEEEDGKLADEPLNQTPVVHQLDDRNEEDDRRDDTEEEEGLISNVRSSEESDTLPGKSKKQASKQGNEAEDVVSDASPQNEKGDDKLDEHADDDSVPVDRLPVAGGEPEHEDEHTQTEERDDTVDTGVVLAFLAGHGSNNDDGDGKRSTGRHTQLLGNEHSNSDSSVLPQPVHRLGDDGDGNMARDEANHNRQPEQERNDPVLVLAMDDNRRNPPSKNVS</sequence>
<evidence type="ECO:0000313" key="2">
    <source>
        <dbReference type="Proteomes" id="UP001153331"/>
    </source>
</evidence>
<comment type="caution">
    <text evidence="1">The sequence shown here is derived from an EMBL/GenBank/DDBJ whole genome shotgun (WGS) entry which is preliminary data.</text>
</comment>
<accession>A0ACC2ID64</accession>
<evidence type="ECO:0000313" key="1">
    <source>
        <dbReference type="EMBL" id="KAJ8113160.1"/>
    </source>
</evidence>
<dbReference type="Proteomes" id="UP001153331">
    <property type="component" value="Unassembled WGS sequence"/>
</dbReference>
<organism evidence="1 2">
    <name type="scientific">Boeremia exigua</name>
    <dbReference type="NCBI Taxonomy" id="749465"/>
    <lineage>
        <taxon>Eukaryota</taxon>
        <taxon>Fungi</taxon>
        <taxon>Dikarya</taxon>
        <taxon>Ascomycota</taxon>
        <taxon>Pezizomycotina</taxon>
        <taxon>Dothideomycetes</taxon>
        <taxon>Pleosporomycetidae</taxon>
        <taxon>Pleosporales</taxon>
        <taxon>Pleosporineae</taxon>
        <taxon>Didymellaceae</taxon>
        <taxon>Boeremia</taxon>
    </lineage>
</organism>
<protein>
    <submittedName>
        <fullName evidence="1">Uncharacterized protein</fullName>
    </submittedName>
</protein>
<proteinExistence type="predicted"/>